<feature type="non-terminal residue" evidence="12">
    <location>
        <position position="1"/>
    </location>
</feature>
<keyword evidence="7" id="KW-0539">Nucleus</keyword>
<dbReference type="Pfam" id="PF20451">
    <property type="entry name" value="Calmod_bind_M"/>
    <property type="match status" value="1"/>
</dbReference>
<evidence type="ECO:0000256" key="2">
    <source>
        <dbReference type="ARBA" id="ARBA00007214"/>
    </source>
</evidence>
<dbReference type="InterPro" id="IPR046831">
    <property type="entry name" value="Calmodulin_bind_N"/>
</dbReference>
<feature type="domain" description="Calmodulin binding protein-like N-terminal" evidence="9">
    <location>
        <begin position="130"/>
        <end position="275"/>
    </location>
</feature>
<evidence type="ECO:0000259" key="11">
    <source>
        <dbReference type="Pfam" id="PF20452"/>
    </source>
</evidence>
<keyword evidence="8" id="KW-0472">Membrane</keyword>
<evidence type="ECO:0000256" key="3">
    <source>
        <dbReference type="ARBA" id="ARBA00023015"/>
    </source>
</evidence>
<dbReference type="EMBL" id="JBJKTR010000003">
    <property type="protein sequence ID" value="KAL3374706.1"/>
    <property type="molecule type" value="Genomic_DNA"/>
</dbReference>
<evidence type="ECO:0000256" key="7">
    <source>
        <dbReference type="ARBA" id="ARBA00023242"/>
    </source>
</evidence>
<evidence type="ECO:0000259" key="9">
    <source>
        <dbReference type="Pfam" id="PF07887"/>
    </source>
</evidence>
<evidence type="ECO:0000256" key="8">
    <source>
        <dbReference type="SAM" id="Phobius"/>
    </source>
</evidence>
<accession>A0ABD2V138</accession>
<keyword evidence="13" id="KW-1185">Reference proteome</keyword>
<dbReference type="InterPro" id="IPR046830">
    <property type="entry name" value="Calmod_bind_M"/>
</dbReference>
<dbReference type="GO" id="GO:0005634">
    <property type="term" value="C:nucleus"/>
    <property type="evidence" value="ECO:0007669"/>
    <property type="project" value="UniProtKB-SubCell"/>
</dbReference>
<dbReference type="InterPro" id="IPR012416">
    <property type="entry name" value="CBP60"/>
</dbReference>
<dbReference type="PANTHER" id="PTHR31713:SF41">
    <property type="entry name" value="CALMODULIN-BINDING PROTEIN 60 A-LIKE"/>
    <property type="match status" value="1"/>
</dbReference>
<comment type="similarity">
    <text evidence="2">Belongs to the plant ACBP60 protein family.</text>
</comment>
<reference evidence="12 13" key="1">
    <citation type="submission" date="2024-05" db="EMBL/GenBank/DDBJ databases">
        <title>De novo assembly of an allotetraploid wild potato.</title>
        <authorList>
            <person name="Hosaka A.J."/>
        </authorList>
    </citation>
    <scope>NUCLEOTIDE SEQUENCE [LARGE SCALE GENOMIC DNA]</scope>
    <source>
        <tissue evidence="12">Young leaves</tissue>
    </source>
</reference>
<dbReference type="Pfam" id="PF20452">
    <property type="entry name" value="Calmod_bind_C"/>
    <property type="match status" value="1"/>
</dbReference>
<dbReference type="InterPro" id="IPR046829">
    <property type="entry name" value="Calmod_bind_C"/>
</dbReference>
<dbReference type="AlphaFoldDB" id="A0ABD2V138"/>
<name>A0ABD2V138_9SOLN</name>
<dbReference type="Proteomes" id="UP001627284">
    <property type="component" value="Unassembled WGS sequence"/>
</dbReference>
<evidence type="ECO:0000313" key="12">
    <source>
        <dbReference type="EMBL" id="KAL3374706.1"/>
    </source>
</evidence>
<organism evidence="12 13">
    <name type="scientific">Solanum stoloniferum</name>
    <dbReference type="NCBI Taxonomy" id="62892"/>
    <lineage>
        <taxon>Eukaryota</taxon>
        <taxon>Viridiplantae</taxon>
        <taxon>Streptophyta</taxon>
        <taxon>Embryophyta</taxon>
        <taxon>Tracheophyta</taxon>
        <taxon>Spermatophyta</taxon>
        <taxon>Magnoliopsida</taxon>
        <taxon>eudicotyledons</taxon>
        <taxon>Gunneridae</taxon>
        <taxon>Pentapetalae</taxon>
        <taxon>asterids</taxon>
        <taxon>lamiids</taxon>
        <taxon>Solanales</taxon>
        <taxon>Solanaceae</taxon>
        <taxon>Solanoideae</taxon>
        <taxon>Solaneae</taxon>
        <taxon>Solanum</taxon>
    </lineage>
</organism>
<evidence type="ECO:0000313" key="13">
    <source>
        <dbReference type="Proteomes" id="UP001627284"/>
    </source>
</evidence>
<feature type="domain" description="Calmodulin binding protein C-terminal" evidence="11">
    <location>
        <begin position="356"/>
        <end position="415"/>
    </location>
</feature>
<gene>
    <name evidence="12" type="ORF">AABB24_006281</name>
</gene>
<keyword evidence="8" id="KW-0812">Transmembrane</keyword>
<feature type="domain" description="Calmodulin binding protein central" evidence="10">
    <location>
        <begin position="289"/>
        <end position="350"/>
    </location>
</feature>
<comment type="subcellular location">
    <subcellularLocation>
        <location evidence="1">Nucleus</location>
    </subcellularLocation>
</comment>
<proteinExistence type="inferred from homology"/>
<feature type="transmembrane region" description="Helical" evidence="8">
    <location>
        <begin position="12"/>
        <end position="33"/>
    </location>
</feature>
<keyword evidence="8" id="KW-1133">Transmembrane helix</keyword>
<dbReference type="Pfam" id="PF07887">
    <property type="entry name" value="Calmodulin_bind"/>
    <property type="match status" value="1"/>
</dbReference>
<keyword evidence="4" id="KW-0238">DNA-binding</keyword>
<evidence type="ECO:0008006" key="14">
    <source>
        <dbReference type="Google" id="ProtNLM"/>
    </source>
</evidence>
<keyword evidence="6" id="KW-0804">Transcription</keyword>
<protein>
    <recommendedName>
        <fullName evidence="14">Calmodulin-binding protein</fullName>
    </recommendedName>
</protein>
<evidence type="ECO:0000256" key="6">
    <source>
        <dbReference type="ARBA" id="ARBA00023163"/>
    </source>
</evidence>
<evidence type="ECO:0000256" key="5">
    <source>
        <dbReference type="ARBA" id="ARBA00023159"/>
    </source>
</evidence>
<keyword evidence="3" id="KW-0805">Transcription regulation</keyword>
<keyword evidence="5" id="KW-0010">Activator</keyword>
<comment type="caution">
    <text evidence="12">The sequence shown here is derived from an EMBL/GenBank/DDBJ whole genome shotgun (WGS) entry which is preliminary data.</text>
</comment>
<dbReference type="GO" id="GO:0003677">
    <property type="term" value="F:DNA binding"/>
    <property type="evidence" value="ECO:0007669"/>
    <property type="project" value="UniProtKB-KW"/>
</dbReference>
<dbReference type="PANTHER" id="PTHR31713">
    <property type="entry name" value="OS02G0177800 PROTEIN"/>
    <property type="match status" value="1"/>
</dbReference>
<evidence type="ECO:0000256" key="1">
    <source>
        <dbReference type="ARBA" id="ARBA00004123"/>
    </source>
</evidence>
<evidence type="ECO:0000256" key="4">
    <source>
        <dbReference type="ARBA" id="ARBA00023125"/>
    </source>
</evidence>
<sequence length="572" mass="65277">VQLFTETSLTLSLIYTLGFSSIINYPSLHLFLFQFSKYSLISMNDILMSNSEDLGTHKSNSEDELFFSSPTMKKMLEVMVIQTFNRVLNPTLEKLIRNVVKHELELAEKKFIFTKGNPEKDIQAPKPRILKLMFWSEVSVPVLTGKEIKGEGDNAIELVLVDDNTGEIVESGPEASAKVEIVVLRGEFGDDDGGNWTVEEFDSNVVREREGKKPLLAETVHVRLNKGIGSVDKIKFSHSKFYMKMGMFRLGARIVDTFNSIQVKEARTESFTVKDGRQQYHEKHDPPSLSDGVHRLKNIGRCSMKRLWNENVHTVEDFLILLLKDRERLKCVLNLKPKMLEETISHARRCITNERTYSYIDLQKKEEVVFNIVGEVQGLILRGQYLPMHLLSESDKANAQRLLVSACENWDHVVPVDNETFFMQYPSQILPTMNSLNSPSREVPSTSNGIENFRTSDGHCSTSFQHNVSSVIPARVASAISQNDPDSAGISNMEFSNSPIYSPLFQDFWIDQCNIEDLIFKLNAHQPHDASTSKVNVHNRWKMLLKIFRQSSMRRRAAALTDIQPLKKQRVF</sequence>
<evidence type="ECO:0000259" key="10">
    <source>
        <dbReference type="Pfam" id="PF20451"/>
    </source>
</evidence>